<dbReference type="PANTHER" id="PTHR31301">
    <property type="entry name" value="LOB DOMAIN-CONTAINING PROTEIN 4-RELATED"/>
    <property type="match status" value="1"/>
</dbReference>
<evidence type="ECO:0000256" key="2">
    <source>
        <dbReference type="SAM" id="MobiDB-lite"/>
    </source>
</evidence>
<comment type="caution">
    <text evidence="4">The sequence shown here is derived from an EMBL/GenBank/DDBJ whole genome shotgun (WGS) entry which is preliminary data.</text>
</comment>
<feature type="region of interest" description="Disordered" evidence="2">
    <location>
        <begin position="1"/>
        <end position="38"/>
    </location>
</feature>
<feature type="compositionally biased region" description="Polar residues" evidence="2">
    <location>
        <begin position="1"/>
        <end position="19"/>
    </location>
</feature>
<evidence type="ECO:0000313" key="5">
    <source>
        <dbReference type="Proteomes" id="UP000636800"/>
    </source>
</evidence>
<feature type="compositionally biased region" description="Low complexity" evidence="2">
    <location>
        <begin position="25"/>
        <end position="38"/>
    </location>
</feature>
<sequence>MSSITSQPNHPSSCYTPIDNSYRKTSTSTSTTSSSTSSSACASCKYQRRKCTNDCVLAPYFPAEKQQQFLNAHRLFGVSKILKIIDKVEPEQRQDAMRSIIFQSNARAQDPVGGCYRIILDLQHHIDVALAELQYVKHQIDIFRAQVASASTMAPDVHLNPLLMSSDAVGQTEQLYTLQQQQQQQLQCFSYLYYDHNSHLEGIPPEHDVSGIGAFDVNVGNAVASEEFGMQLPAPEMLGGIEQKENVKPLVSIFDIQQAYMINDDGESKDITATSTITSAIHSSSNHEPRDDEGPLEQVEEHDLKSAASLFTLTNCIPSGG</sequence>
<proteinExistence type="inferred from homology"/>
<comment type="similarity">
    <text evidence="1">Belongs to the LOB domain-containing protein family.</text>
</comment>
<evidence type="ECO:0000259" key="3">
    <source>
        <dbReference type="PROSITE" id="PS50891"/>
    </source>
</evidence>
<dbReference type="Pfam" id="PF03195">
    <property type="entry name" value="LOB"/>
    <property type="match status" value="1"/>
</dbReference>
<dbReference type="AlphaFoldDB" id="A0A835RMJ3"/>
<dbReference type="Proteomes" id="UP000636800">
    <property type="component" value="Chromosome 2"/>
</dbReference>
<name>A0A835RMJ3_VANPL</name>
<protein>
    <recommendedName>
        <fullName evidence="3">LOB domain-containing protein</fullName>
    </recommendedName>
</protein>
<dbReference type="OrthoDB" id="2121326at2759"/>
<dbReference type="PANTHER" id="PTHR31301:SF186">
    <property type="entry name" value="OS09G0364100 PROTEIN"/>
    <property type="match status" value="1"/>
</dbReference>
<dbReference type="PROSITE" id="PS50891">
    <property type="entry name" value="LOB"/>
    <property type="match status" value="1"/>
</dbReference>
<evidence type="ECO:0000256" key="1">
    <source>
        <dbReference type="ARBA" id="ARBA00005474"/>
    </source>
</evidence>
<organism evidence="4 5">
    <name type="scientific">Vanilla planifolia</name>
    <name type="common">Vanilla</name>
    <dbReference type="NCBI Taxonomy" id="51239"/>
    <lineage>
        <taxon>Eukaryota</taxon>
        <taxon>Viridiplantae</taxon>
        <taxon>Streptophyta</taxon>
        <taxon>Embryophyta</taxon>
        <taxon>Tracheophyta</taxon>
        <taxon>Spermatophyta</taxon>
        <taxon>Magnoliopsida</taxon>
        <taxon>Liliopsida</taxon>
        <taxon>Asparagales</taxon>
        <taxon>Orchidaceae</taxon>
        <taxon>Vanilloideae</taxon>
        <taxon>Vanilleae</taxon>
        <taxon>Vanilla</taxon>
    </lineage>
</organism>
<feature type="region of interest" description="Disordered" evidence="2">
    <location>
        <begin position="279"/>
        <end position="300"/>
    </location>
</feature>
<keyword evidence="5" id="KW-1185">Reference proteome</keyword>
<dbReference type="EMBL" id="JADCNL010000002">
    <property type="protein sequence ID" value="KAG0491834.1"/>
    <property type="molecule type" value="Genomic_DNA"/>
</dbReference>
<dbReference type="InterPro" id="IPR004883">
    <property type="entry name" value="LOB"/>
</dbReference>
<gene>
    <name evidence="4" type="ORF">HPP92_005232</name>
</gene>
<reference evidence="4 5" key="1">
    <citation type="journal article" date="2020" name="Nat. Food">
        <title>A phased Vanilla planifolia genome enables genetic improvement of flavour and production.</title>
        <authorList>
            <person name="Hasing T."/>
            <person name="Tang H."/>
            <person name="Brym M."/>
            <person name="Khazi F."/>
            <person name="Huang T."/>
            <person name="Chambers A.H."/>
        </authorList>
    </citation>
    <scope>NUCLEOTIDE SEQUENCE [LARGE SCALE GENOMIC DNA]</scope>
    <source>
        <tissue evidence="4">Leaf</tissue>
    </source>
</reference>
<evidence type="ECO:0000313" key="4">
    <source>
        <dbReference type="EMBL" id="KAG0491834.1"/>
    </source>
</evidence>
<feature type="compositionally biased region" description="Basic and acidic residues" evidence="2">
    <location>
        <begin position="285"/>
        <end position="300"/>
    </location>
</feature>
<feature type="domain" description="LOB" evidence="3">
    <location>
        <begin position="39"/>
        <end position="140"/>
    </location>
</feature>
<accession>A0A835RMJ3</accession>